<dbReference type="InterPro" id="IPR010605">
    <property type="entry name" value="DUF1191"/>
</dbReference>
<dbReference type="PANTHER" id="PTHR33512:SF10">
    <property type="entry name" value="PLANT_F17O14-7 PROTEIN"/>
    <property type="match status" value="1"/>
</dbReference>
<keyword evidence="1" id="KW-0732">Signal</keyword>
<evidence type="ECO:0000313" key="2">
    <source>
        <dbReference type="EMBL" id="GAU51642.1"/>
    </source>
</evidence>
<reference evidence="3" key="1">
    <citation type="journal article" date="2017" name="Front. Plant Sci.">
        <title>Climate Clever Clovers: New Paradigm to Reduce the Environmental Footprint of Ruminants by Breeding Low Methanogenic Forages Utilizing Haplotype Variation.</title>
        <authorList>
            <person name="Kaur P."/>
            <person name="Appels R."/>
            <person name="Bayer P.E."/>
            <person name="Keeble-Gagnere G."/>
            <person name="Wang J."/>
            <person name="Hirakawa H."/>
            <person name="Shirasawa K."/>
            <person name="Vercoe P."/>
            <person name="Stefanova K."/>
            <person name="Durmic Z."/>
            <person name="Nichols P."/>
            <person name="Revell C."/>
            <person name="Isobe S.N."/>
            <person name="Edwards D."/>
            <person name="Erskine W."/>
        </authorList>
    </citation>
    <scope>NUCLEOTIDE SEQUENCE [LARGE SCALE GENOMIC DNA]</scope>
    <source>
        <strain evidence="3">cv. Daliak</strain>
    </source>
</reference>
<dbReference type="Proteomes" id="UP000242715">
    <property type="component" value="Unassembled WGS sequence"/>
</dbReference>
<evidence type="ECO:0000256" key="1">
    <source>
        <dbReference type="SAM" id="SignalP"/>
    </source>
</evidence>
<dbReference type="Pfam" id="PF06697">
    <property type="entry name" value="DUF1191"/>
    <property type="match status" value="1"/>
</dbReference>
<dbReference type="OrthoDB" id="1925347at2759"/>
<accession>A0A2Z6PL43</accession>
<dbReference type="PANTHER" id="PTHR33512">
    <property type="entry name" value="PROTEIN, PUTATIVE (DUF1191)-RELATED"/>
    <property type="match status" value="1"/>
</dbReference>
<gene>
    <name evidence="2" type="ORF">TSUD_365690</name>
</gene>
<proteinExistence type="predicted"/>
<organism evidence="2 3">
    <name type="scientific">Trifolium subterraneum</name>
    <name type="common">Subterranean clover</name>
    <dbReference type="NCBI Taxonomy" id="3900"/>
    <lineage>
        <taxon>Eukaryota</taxon>
        <taxon>Viridiplantae</taxon>
        <taxon>Streptophyta</taxon>
        <taxon>Embryophyta</taxon>
        <taxon>Tracheophyta</taxon>
        <taxon>Spermatophyta</taxon>
        <taxon>Magnoliopsida</taxon>
        <taxon>eudicotyledons</taxon>
        <taxon>Gunneridae</taxon>
        <taxon>Pentapetalae</taxon>
        <taxon>rosids</taxon>
        <taxon>fabids</taxon>
        <taxon>Fabales</taxon>
        <taxon>Fabaceae</taxon>
        <taxon>Papilionoideae</taxon>
        <taxon>50 kb inversion clade</taxon>
        <taxon>NPAAA clade</taxon>
        <taxon>Hologalegina</taxon>
        <taxon>IRL clade</taxon>
        <taxon>Trifolieae</taxon>
        <taxon>Trifolium</taxon>
    </lineage>
</organism>
<feature type="signal peptide" evidence="1">
    <location>
        <begin position="1"/>
        <end position="24"/>
    </location>
</feature>
<feature type="chain" id="PRO_5016269609" description="BURP domain-containing protein" evidence="1">
    <location>
        <begin position="25"/>
        <end position="205"/>
    </location>
</feature>
<evidence type="ECO:0000313" key="3">
    <source>
        <dbReference type="Proteomes" id="UP000242715"/>
    </source>
</evidence>
<dbReference type="AlphaFoldDB" id="A0A2Z6PL43"/>
<dbReference type="GO" id="GO:0016020">
    <property type="term" value="C:membrane"/>
    <property type="evidence" value="ECO:0007669"/>
    <property type="project" value="TreeGrafter"/>
</dbReference>
<name>A0A2Z6PL43_TRISU</name>
<keyword evidence="3" id="KW-1185">Reference proteome</keyword>
<sequence>MASMLLFFPIFSLSLFLSLPFNNATSSKDLDTLLQDCTFKALSNPKIGIPYDAKVPNNLTGVKVSAMTLSRSTLTTRGFQNYNEFQIPIGVIEKSYVKRLVLVYPNLGNFSEKFYPLPNGFSYLTPVLGLLSYSGVNLSETELLPNLDIRASEDKPISIRFSDVKSVPYGSIPMCVSFDLNGSMHFDIVFHDWDENGEAEEDEDE</sequence>
<dbReference type="EMBL" id="DF975311">
    <property type="protein sequence ID" value="GAU51642.1"/>
    <property type="molecule type" value="Genomic_DNA"/>
</dbReference>
<protein>
    <recommendedName>
        <fullName evidence="4">BURP domain-containing protein</fullName>
    </recommendedName>
</protein>
<evidence type="ECO:0008006" key="4">
    <source>
        <dbReference type="Google" id="ProtNLM"/>
    </source>
</evidence>